<evidence type="ECO:0000313" key="3">
    <source>
        <dbReference type="Proteomes" id="UP000001600"/>
    </source>
</evidence>
<dbReference type="HOGENOM" id="CLU_3211476_0_0_5"/>
<dbReference type="STRING" id="311403.Arad_9294"/>
<dbReference type="KEGG" id="ara:Arad_9294"/>
<dbReference type="EMBL" id="CP000629">
    <property type="protein sequence ID" value="ACM30369.1"/>
    <property type="molecule type" value="Genomic_DNA"/>
</dbReference>
<evidence type="ECO:0000256" key="1">
    <source>
        <dbReference type="SAM" id="MobiDB-lite"/>
    </source>
</evidence>
<dbReference type="AlphaFoldDB" id="B9JKC7"/>
<feature type="region of interest" description="Disordered" evidence="1">
    <location>
        <begin position="1"/>
        <end position="44"/>
    </location>
</feature>
<evidence type="ECO:0000313" key="2">
    <source>
        <dbReference type="EMBL" id="ACM30369.1"/>
    </source>
</evidence>
<proteinExistence type="predicted"/>
<sequence>MHLDDIPGATRQLDGRRRTSLSRAERPAVGMKAPSQQQEYKRPG</sequence>
<name>B9JKC7_RHIR8</name>
<dbReference type="Proteomes" id="UP000001600">
    <property type="component" value="Chromosome 2"/>
</dbReference>
<organism evidence="2 3">
    <name type="scientific">Rhizobium rhizogenes (strain K84 / ATCC BAA-868)</name>
    <name type="common">Agrobacterium radiobacter</name>
    <dbReference type="NCBI Taxonomy" id="311403"/>
    <lineage>
        <taxon>Bacteria</taxon>
        <taxon>Pseudomonadati</taxon>
        <taxon>Pseudomonadota</taxon>
        <taxon>Alphaproteobacteria</taxon>
        <taxon>Hyphomicrobiales</taxon>
        <taxon>Rhizobiaceae</taxon>
        <taxon>Rhizobium/Agrobacterium group</taxon>
        <taxon>Rhizobium</taxon>
    </lineage>
</organism>
<reference evidence="2 3" key="1">
    <citation type="journal article" date="2009" name="J. Bacteriol.">
        <title>Genome sequences of three Agrobacterium biovars help elucidate the evolution of multichromosome genomes in bacteria.</title>
        <authorList>
            <person name="Slater S.C."/>
            <person name="Goldman B.S."/>
            <person name="Goodner B."/>
            <person name="Setubal J.C."/>
            <person name="Farrand S.K."/>
            <person name="Nester E.W."/>
            <person name="Burr T.J."/>
            <person name="Banta L."/>
            <person name="Dickerman A.W."/>
            <person name="Paulsen I."/>
            <person name="Otten L."/>
            <person name="Suen G."/>
            <person name="Welch R."/>
            <person name="Almeida N.F."/>
            <person name="Arnold F."/>
            <person name="Burton O.T."/>
            <person name="Du Z."/>
            <person name="Ewing A."/>
            <person name="Godsy E."/>
            <person name="Heisel S."/>
            <person name="Houmiel K.L."/>
            <person name="Jhaveri J."/>
            <person name="Lu J."/>
            <person name="Miller N.M."/>
            <person name="Norton S."/>
            <person name="Chen Q."/>
            <person name="Phoolcharoen W."/>
            <person name="Ohlin V."/>
            <person name="Ondrusek D."/>
            <person name="Pride N."/>
            <person name="Stricklin S.L."/>
            <person name="Sun J."/>
            <person name="Wheeler C."/>
            <person name="Wilson L."/>
            <person name="Zhu H."/>
            <person name="Wood D.W."/>
        </authorList>
    </citation>
    <scope>NUCLEOTIDE SEQUENCE [LARGE SCALE GENOMIC DNA]</scope>
    <source>
        <strain evidence="3">K84 / ATCC BAA-868</strain>
    </source>
</reference>
<protein>
    <submittedName>
        <fullName evidence="2">Uncharacterized protein</fullName>
    </submittedName>
</protein>
<gene>
    <name evidence="2" type="ordered locus">Arad_9294</name>
</gene>
<accession>B9JKC7</accession>